<dbReference type="InterPro" id="IPR010662">
    <property type="entry name" value="RBBP9/YdeN"/>
</dbReference>
<dbReference type="Proteomes" id="UP000053523">
    <property type="component" value="Unassembled WGS sequence"/>
</dbReference>
<comment type="caution">
    <text evidence="1">The sequence shown here is derived from an EMBL/GenBank/DDBJ whole genome shotgun (WGS) entry which is preliminary data.</text>
</comment>
<dbReference type="PANTHER" id="PTHR15394:SF3">
    <property type="entry name" value="SERINE HYDROLASE RBBP9"/>
    <property type="match status" value="1"/>
</dbReference>
<evidence type="ECO:0000313" key="2">
    <source>
        <dbReference type="Proteomes" id="UP000053523"/>
    </source>
</evidence>
<protein>
    <submittedName>
        <fullName evidence="1">Serine hydrolase family protein</fullName>
    </submittedName>
</protein>
<keyword evidence="1" id="KW-0378">Hydrolase</keyword>
<dbReference type="EMBL" id="LORN02000015">
    <property type="protein sequence ID" value="PNN20857.1"/>
    <property type="molecule type" value="Genomic_DNA"/>
</dbReference>
<dbReference type="Gene3D" id="3.40.50.1820">
    <property type="entry name" value="alpha/beta hydrolase"/>
    <property type="match status" value="1"/>
</dbReference>
<dbReference type="Pfam" id="PF06821">
    <property type="entry name" value="Ser_hydrolase"/>
    <property type="match status" value="1"/>
</dbReference>
<dbReference type="GO" id="GO:0016787">
    <property type="term" value="F:hydrolase activity"/>
    <property type="evidence" value="ECO:0007669"/>
    <property type="project" value="UniProtKB-KW"/>
</dbReference>
<dbReference type="InterPro" id="IPR029058">
    <property type="entry name" value="AB_hydrolase_fold"/>
</dbReference>
<proteinExistence type="predicted"/>
<evidence type="ECO:0000313" key="1">
    <source>
        <dbReference type="EMBL" id="PNN20857.1"/>
    </source>
</evidence>
<dbReference type="RefSeq" id="WP_037552231.1">
    <property type="nucleotide sequence ID" value="NZ_CAJCFZ010000018.1"/>
</dbReference>
<dbReference type="PANTHER" id="PTHR15394">
    <property type="entry name" value="SERINE HYDROLASE RBBP9"/>
    <property type="match status" value="1"/>
</dbReference>
<reference evidence="1 2" key="1">
    <citation type="submission" date="2017-12" db="EMBL/GenBank/DDBJ databases">
        <title>FDA dAtabase for Regulatory Grade micrObial Sequences (FDA-ARGOS): Supporting development and validation of Infectious Disease Dx tests.</title>
        <authorList>
            <person name="Hoffmann M."/>
            <person name="Allard M."/>
            <person name="Evans P."/>
            <person name="Brown E."/>
            <person name="Tallon L."/>
            <person name="Sadzewicz L."/>
            <person name="Sengamalay N."/>
            <person name="Ott S."/>
            <person name="Godinez A."/>
            <person name="Nagaraj S."/>
            <person name="Vavikolanu K."/>
            <person name="Aluvathingal J."/>
            <person name="Nadendla S."/>
            <person name="Sichtig H."/>
        </authorList>
    </citation>
    <scope>NUCLEOTIDE SEQUENCE [LARGE SCALE GENOMIC DNA]</scope>
    <source>
        <strain evidence="1 2">FDAARGOS_148</strain>
    </source>
</reference>
<gene>
    <name evidence="1" type="ORF">AL503_008820</name>
</gene>
<name>A0A2K0A764_STAHA</name>
<dbReference type="AlphaFoldDB" id="A0A2K0A764"/>
<organism evidence="1 2">
    <name type="scientific">Staphylococcus haemolyticus</name>
    <dbReference type="NCBI Taxonomy" id="1283"/>
    <lineage>
        <taxon>Bacteria</taxon>
        <taxon>Bacillati</taxon>
        <taxon>Bacillota</taxon>
        <taxon>Bacilli</taxon>
        <taxon>Bacillales</taxon>
        <taxon>Staphylococcaceae</taxon>
        <taxon>Staphylococcus</taxon>
    </lineage>
</organism>
<accession>A0A2K0A764</accession>
<sequence>MTNVIIVHSQLGNSHNHWYKWLQHNLELEGYDVQLFHLDESKNDNIDNWVFELNQQIELLSKDTYFVTHGYGSLATLKYIEGLSIYEPFEGFFSIAGFKEDAKKIDDSIKVGEFNVDYDLIKTKVNHFYGLASKDDSYVSYIETQNLIDELGGKTKIVDEGGHFLEEEGFVSFTELQEKMQHYMTK</sequence>
<dbReference type="SUPFAM" id="SSF53474">
    <property type="entry name" value="alpha/beta-Hydrolases"/>
    <property type="match status" value="1"/>
</dbReference>